<keyword evidence="4" id="KW-0808">Transferase</keyword>
<dbReference type="SUPFAM" id="SSF51735">
    <property type="entry name" value="NAD(P)-binding Rossmann-fold domains"/>
    <property type="match status" value="1"/>
</dbReference>
<dbReference type="InterPro" id="IPR057326">
    <property type="entry name" value="KR_dom"/>
</dbReference>
<dbReference type="SUPFAM" id="SSF47336">
    <property type="entry name" value="ACP-like"/>
    <property type="match status" value="1"/>
</dbReference>
<feature type="region of interest" description="Disordered" evidence="7">
    <location>
        <begin position="1787"/>
        <end position="1809"/>
    </location>
</feature>
<evidence type="ECO:0000256" key="1">
    <source>
        <dbReference type="ARBA" id="ARBA00022450"/>
    </source>
</evidence>
<dbReference type="SMART" id="SM00827">
    <property type="entry name" value="PKS_AT"/>
    <property type="match status" value="1"/>
</dbReference>
<proteinExistence type="predicted"/>
<dbReference type="GO" id="GO:0031177">
    <property type="term" value="F:phosphopantetheine binding"/>
    <property type="evidence" value="ECO:0007669"/>
    <property type="project" value="InterPro"/>
</dbReference>
<dbReference type="InterPro" id="IPR009081">
    <property type="entry name" value="PP-bd_ACP"/>
</dbReference>
<dbReference type="InterPro" id="IPR014031">
    <property type="entry name" value="Ketoacyl_synth_C"/>
</dbReference>
<comment type="caution">
    <text evidence="11">The sequence shown here is derived from an EMBL/GenBank/DDBJ whole genome shotgun (WGS) entry which is preliminary data.</text>
</comment>
<dbReference type="InterPro" id="IPR020806">
    <property type="entry name" value="PKS_PP-bd"/>
</dbReference>
<keyword evidence="3" id="KW-0489">Methyltransferase</keyword>
<dbReference type="RefSeq" id="XP_058307266.1">
    <property type="nucleotide sequence ID" value="XM_058453075.1"/>
</dbReference>
<feature type="region of interest" description="Disordered" evidence="7">
    <location>
        <begin position="2487"/>
        <end position="2514"/>
    </location>
</feature>
<dbReference type="Gene3D" id="3.40.366.10">
    <property type="entry name" value="Malonyl-Coenzyme A Acyl Carrier Protein, domain 2"/>
    <property type="match status" value="1"/>
</dbReference>
<reference evidence="11" key="1">
    <citation type="submission" date="2022-12" db="EMBL/GenBank/DDBJ databases">
        <authorList>
            <person name="Petersen C."/>
        </authorList>
    </citation>
    <scope>NUCLEOTIDE SEQUENCE</scope>
    <source>
        <strain evidence="11">IBT 15544</strain>
    </source>
</reference>
<feature type="region of interest" description="N-terminal hotdog fold" evidence="6">
    <location>
        <begin position="941"/>
        <end position="1076"/>
    </location>
</feature>
<keyword evidence="12" id="KW-1185">Reference proteome</keyword>
<dbReference type="Pfam" id="PF14765">
    <property type="entry name" value="PS-DH"/>
    <property type="match status" value="1"/>
</dbReference>
<dbReference type="SMART" id="SM00826">
    <property type="entry name" value="PKS_DH"/>
    <property type="match status" value="1"/>
</dbReference>
<dbReference type="InterPro" id="IPR016036">
    <property type="entry name" value="Malonyl_transacylase_ACP-bd"/>
</dbReference>
<dbReference type="GO" id="GO:0008168">
    <property type="term" value="F:methyltransferase activity"/>
    <property type="evidence" value="ECO:0007669"/>
    <property type="project" value="UniProtKB-KW"/>
</dbReference>
<evidence type="ECO:0000256" key="7">
    <source>
        <dbReference type="SAM" id="MobiDB-lite"/>
    </source>
</evidence>
<dbReference type="InterPro" id="IPR050091">
    <property type="entry name" value="PKS_NRPS_Biosynth_Enz"/>
</dbReference>
<accession>A0A9W9SX26</accession>
<dbReference type="PANTHER" id="PTHR43775">
    <property type="entry name" value="FATTY ACID SYNTHASE"/>
    <property type="match status" value="1"/>
</dbReference>
<organism evidence="11 12">
    <name type="scientific">Penicillium cinerascens</name>
    <dbReference type="NCBI Taxonomy" id="70096"/>
    <lineage>
        <taxon>Eukaryota</taxon>
        <taxon>Fungi</taxon>
        <taxon>Dikarya</taxon>
        <taxon>Ascomycota</taxon>
        <taxon>Pezizomycotina</taxon>
        <taxon>Eurotiomycetes</taxon>
        <taxon>Eurotiomycetidae</taxon>
        <taxon>Eurotiales</taxon>
        <taxon>Aspergillaceae</taxon>
        <taxon>Penicillium</taxon>
    </lineage>
</organism>
<dbReference type="InterPro" id="IPR029063">
    <property type="entry name" value="SAM-dependent_MTases_sf"/>
</dbReference>
<dbReference type="Pfam" id="PF16197">
    <property type="entry name" value="KAsynt_C_assoc"/>
    <property type="match status" value="1"/>
</dbReference>
<keyword evidence="5" id="KW-0511">Multifunctional enzyme</keyword>
<evidence type="ECO:0000256" key="2">
    <source>
        <dbReference type="ARBA" id="ARBA00022553"/>
    </source>
</evidence>
<dbReference type="PROSITE" id="PS00012">
    <property type="entry name" value="PHOSPHOPANTETHEINE"/>
    <property type="match status" value="1"/>
</dbReference>
<evidence type="ECO:0000256" key="4">
    <source>
        <dbReference type="ARBA" id="ARBA00022679"/>
    </source>
</evidence>
<dbReference type="SUPFAM" id="SSF53901">
    <property type="entry name" value="Thiolase-like"/>
    <property type="match status" value="1"/>
</dbReference>
<dbReference type="SUPFAM" id="SSF53335">
    <property type="entry name" value="S-adenosyl-L-methionine-dependent methyltransferases"/>
    <property type="match status" value="1"/>
</dbReference>
<dbReference type="InterPro" id="IPR006162">
    <property type="entry name" value="Ppantetheine_attach_site"/>
</dbReference>
<dbReference type="InterPro" id="IPR001227">
    <property type="entry name" value="Ac_transferase_dom_sf"/>
</dbReference>
<dbReference type="EMBL" id="JAPQKR010000013">
    <property type="protein sequence ID" value="KAJ5201350.1"/>
    <property type="molecule type" value="Genomic_DNA"/>
</dbReference>
<feature type="domain" description="Ketosynthase family 3 (KS3)" evidence="9">
    <location>
        <begin position="6"/>
        <end position="438"/>
    </location>
</feature>
<dbReference type="OrthoDB" id="329835at2759"/>
<dbReference type="Gene3D" id="1.10.1200.10">
    <property type="entry name" value="ACP-like"/>
    <property type="match status" value="1"/>
</dbReference>
<dbReference type="Pfam" id="PF00109">
    <property type="entry name" value="ketoacyl-synt"/>
    <property type="match status" value="1"/>
</dbReference>
<reference evidence="11" key="2">
    <citation type="journal article" date="2023" name="IMA Fungus">
        <title>Comparative genomic study of the Penicillium genus elucidates a diverse pangenome and 15 lateral gene transfer events.</title>
        <authorList>
            <person name="Petersen C."/>
            <person name="Sorensen T."/>
            <person name="Nielsen M.R."/>
            <person name="Sondergaard T.E."/>
            <person name="Sorensen J.L."/>
            <person name="Fitzpatrick D.A."/>
            <person name="Frisvad J.C."/>
            <person name="Nielsen K.L."/>
        </authorList>
    </citation>
    <scope>NUCLEOTIDE SEQUENCE</scope>
    <source>
        <strain evidence="11">IBT 15544</strain>
    </source>
</reference>
<dbReference type="Pfam" id="PF21089">
    <property type="entry name" value="PKS_DH_N"/>
    <property type="match status" value="1"/>
</dbReference>
<name>A0A9W9SX26_9EURO</name>
<feature type="domain" description="Carrier" evidence="8">
    <location>
        <begin position="2401"/>
        <end position="2480"/>
    </location>
</feature>
<dbReference type="InterPro" id="IPR016039">
    <property type="entry name" value="Thiolase-like"/>
</dbReference>
<dbReference type="InterPro" id="IPR014030">
    <property type="entry name" value="Ketoacyl_synth_N"/>
</dbReference>
<dbReference type="CDD" id="cd02440">
    <property type="entry name" value="AdoMet_MTases"/>
    <property type="match status" value="1"/>
</dbReference>
<evidence type="ECO:0000313" key="11">
    <source>
        <dbReference type="EMBL" id="KAJ5201350.1"/>
    </source>
</evidence>
<dbReference type="Gene3D" id="3.10.129.110">
    <property type="entry name" value="Polyketide synthase dehydratase"/>
    <property type="match status" value="1"/>
</dbReference>
<evidence type="ECO:0000256" key="6">
    <source>
        <dbReference type="PROSITE-ProRule" id="PRU01363"/>
    </source>
</evidence>
<dbReference type="GO" id="GO:0004315">
    <property type="term" value="F:3-oxoacyl-[acyl-carrier-protein] synthase activity"/>
    <property type="evidence" value="ECO:0007669"/>
    <property type="project" value="InterPro"/>
</dbReference>
<dbReference type="SMART" id="SM00822">
    <property type="entry name" value="PKS_KR"/>
    <property type="match status" value="1"/>
</dbReference>
<dbReference type="Pfam" id="PF02801">
    <property type="entry name" value="Ketoacyl-synt_C"/>
    <property type="match status" value="1"/>
</dbReference>
<dbReference type="SMART" id="SM00825">
    <property type="entry name" value="PKS_KS"/>
    <property type="match status" value="1"/>
</dbReference>
<dbReference type="InterPro" id="IPR014043">
    <property type="entry name" value="Acyl_transferase_dom"/>
</dbReference>
<dbReference type="GO" id="GO:0032259">
    <property type="term" value="P:methylation"/>
    <property type="evidence" value="ECO:0007669"/>
    <property type="project" value="UniProtKB-KW"/>
</dbReference>
<feature type="region of interest" description="C-terminal hotdog fold" evidence="6">
    <location>
        <begin position="1091"/>
        <end position="1243"/>
    </location>
</feature>
<evidence type="ECO:0000313" key="12">
    <source>
        <dbReference type="Proteomes" id="UP001150904"/>
    </source>
</evidence>
<dbReference type="Pfam" id="PF08659">
    <property type="entry name" value="KR"/>
    <property type="match status" value="1"/>
</dbReference>
<dbReference type="InterPro" id="IPR016035">
    <property type="entry name" value="Acyl_Trfase/lysoPLipase"/>
</dbReference>
<feature type="compositionally biased region" description="Basic and acidic residues" evidence="7">
    <location>
        <begin position="2487"/>
        <end position="2496"/>
    </location>
</feature>
<dbReference type="PROSITE" id="PS50075">
    <property type="entry name" value="CARRIER"/>
    <property type="match status" value="1"/>
</dbReference>
<dbReference type="PANTHER" id="PTHR43775:SF20">
    <property type="entry name" value="HYBRID PKS-NRPS SYNTHETASE APDA"/>
    <property type="match status" value="1"/>
</dbReference>
<dbReference type="Gene3D" id="3.40.50.720">
    <property type="entry name" value="NAD(P)-binding Rossmann-like Domain"/>
    <property type="match status" value="1"/>
</dbReference>
<dbReference type="SUPFAM" id="SSF52151">
    <property type="entry name" value="FabD/lysophospholipase-like"/>
    <property type="match status" value="1"/>
</dbReference>
<dbReference type="GO" id="GO:0006633">
    <property type="term" value="P:fatty acid biosynthetic process"/>
    <property type="evidence" value="ECO:0007669"/>
    <property type="project" value="InterPro"/>
</dbReference>
<dbReference type="SUPFAM" id="SSF55048">
    <property type="entry name" value="Probable ACP-binding domain of malonyl-CoA ACP transacylase"/>
    <property type="match status" value="1"/>
</dbReference>
<dbReference type="InterPro" id="IPR020807">
    <property type="entry name" value="PKS_DH"/>
</dbReference>
<protein>
    <submittedName>
        <fullName evidence="11">Uncharacterized protein</fullName>
    </submittedName>
</protein>
<dbReference type="InterPro" id="IPR036291">
    <property type="entry name" value="NAD(P)-bd_dom_sf"/>
</dbReference>
<dbReference type="InterPro" id="IPR032821">
    <property type="entry name" value="PKS_assoc"/>
</dbReference>
<dbReference type="GO" id="GO:1901336">
    <property type="term" value="P:lactone biosynthetic process"/>
    <property type="evidence" value="ECO:0007669"/>
    <property type="project" value="UniProtKB-ARBA"/>
</dbReference>
<keyword evidence="2" id="KW-0597">Phosphoprotein</keyword>
<dbReference type="InterPro" id="IPR049900">
    <property type="entry name" value="PKS_mFAS_DH"/>
</dbReference>
<dbReference type="PROSITE" id="PS52004">
    <property type="entry name" value="KS3_2"/>
    <property type="match status" value="1"/>
</dbReference>
<evidence type="ECO:0000256" key="3">
    <source>
        <dbReference type="ARBA" id="ARBA00022603"/>
    </source>
</evidence>
<dbReference type="Gene3D" id="3.40.50.150">
    <property type="entry name" value="Vaccinia Virus protein VP39"/>
    <property type="match status" value="1"/>
</dbReference>
<dbReference type="InterPro" id="IPR049551">
    <property type="entry name" value="PKS_DH_C"/>
</dbReference>
<dbReference type="InterPro" id="IPR013217">
    <property type="entry name" value="Methyltransf_12"/>
</dbReference>
<dbReference type="PROSITE" id="PS00606">
    <property type="entry name" value="KS3_1"/>
    <property type="match status" value="1"/>
</dbReference>
<gene>
    <name evidence="11" type="ORF">N7498_006013</name>
</gene>
<feature type="domain" description="PKS/mFAS DH" evidence="10">
    <location>
        <begin position="941"/>
        <end position="1243"/>
    </location>
</feature>
<dbReference type="PROSITE" id="PS52019">
    <property type="entry name" value="PKS_MFAS_DH"/>
    <property type="match status" value="1"/>
</dbReference>
<dbReference type="CDD" id="cd00833">
    <property type="entry name" value="PKS"/>
    <property type="match status" value="1"/>
</dbReference>
<dbReference type="InterPro" id="IPR042104">
    <property type="entry name" value="PKS_dehydratase_sf"/>
</dbReference>
<dbReference type="InterPro" id="IPR018201">
    <property type="entry name" value="Ketoacyl_synth_AS"/>
</dbReference>
<keyword evidence="1" id="KW-0596">Phosphopantetheine</keyword>
<dbReference type="Proteomes" id="UP001150904">
    <property type="component" value="Unassembled WGS sequence"/>
</dbReference>
<sequence length="2575" mass="280198">MSPSRNEPIAIVGMGCRFPGGASSPSKLWDLLNNPTDVAQNIPSSRFNVDRFYHKVGSHHGTTNIRQAYLLSEDVREFDAKFFSVPPGEAEAIDPQQRILLEVAYEALETSGHTLSNLSGSDTGVFVGLMSQDYFALNGQDVNSVPTYAASGTAASNASSRLSYFFNWHGPSMTIDTACSSSMVAVNEAVQTLRNGTSRVAIACGTNLCLSAFTFITLSKLSMLSPTSRCHMWDVDADGYARGEGVACVVLKTLSAAIEDGDHIECVIREVGVNHDGRTKGLTMPSATAQASLIRDTYARAGLDPMKEEDRCQYFEAHGTGTKAGDPQEAEAIMNAFFPESDSEGELFVGSIKTVVGHTEGTAGLAGLIKACLALQNATVPPNLLFNRLNPELELFTKNLRVPTANQPWPELPDGKPRRVSVNSFGFGGTNSHCILETYAPTPSGPALEIEAATSRTCCIPAVFSAASDNSLVALLQSTLEFMDKKAAIDISELAYNLSTKRSALQRRLALSAASIAELREKIQSTIEAASEKESASPSISALPGTASLLGVFTGQGAQWQGMGSQLISSIPLARKTVEELDASLASLPSYNRPSWTLAEVLTDSNAPVNEASLSQPLCTAVQVILVDLLYAAGIKFQAVVGHSSGEIAAAYAAGFITAHDAIRIAYYRGFYAKMAAGPSGEKGAMLAVGTSIEDASELCQLDDFAGKICVAAHNSTASVTLSGDITAITQAQEILEDEGKFARVLKVDTAYHSAHMLKCSASYLIALTNSKIEVRQPGLDAPQWFSSVRKGEIVTSPGSLNGQYWVDNMVQPVLFCPAVQTCMTSLGKSINCALEVGPHPALQGPAKDSILAAVDREIPYTSTLERGKDSMAAFSDTLGFLWSHFGPTAVKLGTFQQACYPDTPSKMIHGLPTYPWAHDKGYFAESRLIKTFHSHPVPFHDLLGIQTADGVTNEWRWRNILKMNELKWLSGHSLQGQVVFPATAYICLAMEAALQLAQGRTVMSIDLLDLEIRKAIAIHDSTGTELLVSMTKVSTLDAESKEITADFAAYSTISKDTANLSLNCCGRVRVLLGEYSAFHFSPRQSPIGKLTAVDVDSFYKILREDFGFGYEGPFRALMSVSRKSGFATGKIRCEGFDDSETSLLFHPGMLDSALQGLNAAHSAPGDGRLWTIVAPTFCRRISIIPELCGTNMTGNVEIDCTITDPRDTYVTGDVEVFSEHFKEKIIEVEGLTFSPFAGATVDNDRYLFQESFLCLDKPDAYIIFGDREPTHQESMKALDAERAAFYYLKTFHLSVSPEQRETLPWYRQALLKNAERLFHIVNDGKHPFAPRSWVNDTREDIFKMIDSYPTTDADFNLTKAVGENMLLSSVLNGDTSILQYMTKDNYLEQYYVDAIGFQLLNFLIAGVMEQLCVKSPRMNFLEVGAGTGGATKAILEKIGHSFASYTYTDISSAFFGHAAEHFPSQVNKMIFKTLDIAKDPTGQDYTLQSYDVVIASNVLHATESLRTALENTRKLLRPGGYLVMVEIIRNDVMRHGLVMGGLPGWWIGENDGRQWGPSITLEEWDSILRETGFNGIETNSPMRDPVGVPGSIIVSRAQNDVISQLSMPLSSAPSADRILLVIGGSSPSVTPFRDQLCLTLRSQFADVIKLEKFDNLPALPESYHVLCLAECDANLFQDLEESVFSNLKTVIGSAASVLWLLQGRRSNNPHAGTTLGLFRTLFYEVPGTLLQTLDIDSVNVNDCSVIAKSMCQLRLQSEIARRGESDKIHWEFEPELVLKDGQLHAPRVRPHDGQNNRYNSSKRPMTHKVDTQTTPLALEFVDDSYMLREQHTIEKSSYGFVTVKISCSFLSSIKTPVGYVFVSLGEDVKTGEKTLCFSNRNESIVKVPKSWTASLDEVEVDGQFMSFVIADLTVQWVLQMLPPTGTVMAYEPDPVAASLLSQQLSRVGKKALFLTSSPEMSGRNWVYVHPNSTKRAIAALLPSDVTLYVDASGAGPQSQSLGSKIATSVSSICDKVKMSSLTASEASVLPHDAPEAITNLLRRATSFASSLLSAQATPEGAPLDILPLRRVVANFASPNPSSLIYWQEDQYVSVSVEPIFQRDDLFRPDRTYWLAGLAGDTGRSLADFMIAHNARNIVLSSRTPNPDADWVQWQNSRGATVKYFAGDITSFESIKQIFETIKESMPPIGGVANGAMVLRDSSFMKMSFEDFQAVLRPKIQGTINLDRLFSDPSQPLDWFIGFSSIAATVGNPGQSAYTAGNCFIKALIDRRRQQGLAGSSIDITRLVGLGFIERESHGRLTKEHQERLTTRSGTIAMSENDLQQLFAEAILSGRPELGLNPEIITGLAPITVEQSKDAYWKTNTRLSLLIREVGQGGARGGKRGNVVPVRQLLEGAKNMQDAAKVLSIAFKSKLQALKFLSDSDSLYDTTPLVDMGVDSLVAVEVRSWFLKELAVDVPVMKILGGASITDLLEVVVQKLPQELLTRLDPEGKHNSGSDNVPAPDADEKSEDLEELKTNGIDSAHEVNGVNGVNGTHDTIDAANVTNGTVIITNKVDLKSADGVLPIIISGQEVA</sequence>
<dbReference type="FunFam" id="3.40.47.10:FF:000019">
    <property type="entry name" value="Polyketide synthase type I"/>
    <property type="match status" value="1"/>
</dbReference>
<dbReference type="Pfam" id="PF00698">
    <property type="entry name" value="Acyl_transf_1"/>
    <property type="match status" value="1"/>
</dbReference>
<dbReference type="GeneID" id="83180376"/>
<feature type="active site" description="Proton acceptor; for dehydratase activity" evidence="6">
    <location>
        <position position="973"/>
    </location>
</feature>
<dbReference type="Pfam" id="PF08242">
    <property type="entry name" value="Methyltransf_12"/>
    <property type="match status" value="1"/>
</dbReference>
<dbReference type="Gene3D" id="3.40.47.10">
    <property type="match status" value="1"/>
</dbReference>
<evidence type="ECO:0000259" key="9">
    <source>
        <dbReference type="PROSITE" id="PS52004"/>
    </source>
</evidence>
<dbReference type="SMART" id="SM00823">
    <property type="entry name" value="PKS_PP"/>
    <property type="match status" value="1"/>
</dbReference>
<dbReference type="GO" id="GO:0030639">
    <property type="term" value="P:polyketide biosynthetic process"/>
    <property type="evidence" value="ECO:0007669"/>
    <property type="project" value="UniProtKB-ARBA"/>
</dbReference>
<dbReference type="InterPro" id="IPR020841">
    <property type="entry name" value="PKS_Beta-ketoAc_synthase_dom"/>
</dbReference>
<dbReference type="InterPro" id="IPR036736">
    <property type="entry name" value="ACP-like_sf"/>
</dbReference>
<dbReference type="InterPro" id="IPR049552">
    <property type="entry name" value="PKS_DH_N"/>
</dbReference>
<evidence type="ECO:0000259" key="10">
    <source>
        <dbReference type="PROSITE" id="PS52019"/>
    </source>
</evidence>
<evidence type="ECO:0000259" key="8">
    <source>
        <dbReference type="PROSITE" id="PS50075"/>
    </source>
</evidence>
<feature type="active site" description="Proton donor; for dehydratase activity" evidence="6">
    <location>
        <position position="1152"/>
    </location>
</feature>
<evidence type="ECO:0000256" key="5">
    <source>
        <dbReference type="ARBA" id="ARBA00023268"/>
    </source>
</evidence>
<dbReference type="InterPro" id="IPR013968">
    <property type="entry name" value="PKS_KR"/>
</dbReference>
<dbReference type="GO" id="GO:0004312">
    <property type="term" value="F:fatty acid synthase activity"/>
    <property type="evidence" value="ECO:0007669"/>
    <property type="project" value="TreeGrafter"/>
</dbReference>
<dbReference type="Pfam" id="PF00550">
    <property type="entry name" value="PP-binding"/>
    <property type="match status" value="1"/>
</dbReference>